<dbReference type="GO" id="GO:0016020">
    <property type="term" value="C:membrane"/>
    <property type="evidence" value="ECO:0007669"/>
    <property type="project" value="UniProtKB-SubCell"/>
</dbReference>
<gene>
    <name evidence="7" type="ORF">OHC33_005656</name>
</gene>
<feature type="region of interest" description="Disordered" evidence="5">
    <location>
        <begin position="1"/>
        <end position="24"/>
    </location>
</feature>
<feature type="transmembrane region" description="Helical" evidence="6">
    <location>
        <begin position="377"/>
        <end position="399"/>
    </location>
</feature>
<proteinExistence type="predicted"/>
<evidence type="ECO:0000256" key="3">
    <source>
        <dbReference type="ARBA" id="ARBA00022989"/>
    </source>
</evidence>
<protein>
    <submittedName>
        <fullName evidence="7">Uncharacterized protein</fullName>
    </submittedName>
</protein>
<dbReference type="Proteomes" id="UP001316803">
    <property type="component" value="Unassembled WGS sequence"/>
</dbReference>
<feature type="compositionally biased region" description="Low complexity" evidence="5">
    <location>
        <begin position="301"/>
        <end position="315"/>
    </location>
</feature>
<dbReference type="EMBL" id="JAKLMC020000012">
    <property type="protein sequence ID" value="KAK5953088.1"/>
    <property type="molecule type" value="Genomic_DNA"/>
</dbReference>
<evidence type="ECO:0000313" key="8">
    <source>
        <dbReference type="Proteomes" id="UP001316803"/>
    </source>
</evidence>
<evidence type="ECO:0000256" key="2">
    <source>
        <dbReference type="ARBA" id="ARBA00022692"/>
    </source>
</evidence>
<evidence type="ECO:0000256" key="6">
    <source>
        <dbReference type="SAM" id="Phobius"/>
    </source>
</evidence>
<dbReference type="InterPro" id="IPR045863">
    <property type="entry name" value="CorA_TM1_TM2"/>
</dbReference>
<keyword evidence="3 6" id="KW-1133">Transmembrane helix</keyword>
<dbReference type="Gene3D" id="1.20.58.340">
    <property type="entry name" value="Magnesium transport protein CorA, transmembrane region"/>
    <property type="match status" value="1"/>
</dbReference>
<name>A0AAN8EDS0_9EURO</name>
<evidence type="ECO:0000313" key="7">
    <source>
        <dbReference type="EMBL" id="KAK5953088.1"/>
    </source>
</evidence>
<evidence type="ECO:0000256" key="1">
    <source>
        <dbReference type="ARBA" id="ARBA00004141"/>
    </source>
</evidence>
<dbReference type="GO" id="GO:0046873">
    <property type="term" value="F:metal ion transmembrane transporter activity"/>
    <property type="evidence" value="ECO:0007669"/>
    <property type="project" value="InterPro"/>
</dbReference>
<sequence>MTSGGQLNQMNRLPGKSLERDGNGVWQEDTFNEVGIELRSPSQGPRILFVESTHDRIKRLKLLTGETRKEKESFEVFAQEPRCRDSMTSTYGFPSILFSESWAKSNGFAGLRNLPNGNISWFRILVKMIEGVDDYYWNEMTFFIHQPNDTNDHLTVLCFEVPDDDVDDDDHSSSAKDMTTNTSSKPYNFLKQLRQTLAALPHETDLDWRCMQSLLLYQAVVVADIGVWACSKAVRNLEKSRIDSTTHVNASFNFPQAHDLLRHALHSTEVLQVAGQTLDAWLQRYLASQKRQQRLQHAQHARLNQNQPQANQQAQSIPFEEDTPLPPECYHDELLATFQLLSNLSLRSASNDARLRNEINLAFNVVNQQDTKAMRTISIVTLLFLPATFVSTLFSMTFFNQPSAEQPWGVSPMIWIYFVISVVMTAVTLVTWFWGARLWTSFFRNTKSKNA</sequence>
<feature type="compositionally biased region" description="Polar residues" evidence="5">
    <location>
        <begin position="1"/>
        <end position="11"/>
    </location>
</feature>
<keyword evidence="4 6" id="KW-0472">Membrane</keyword>
<comment type="caution">
    <text evidence="7">The sequence shown here is derived from an EMBL/GenBank/DDBJ whole genome shotgun (WGS) entry which is preliminary data.</text>
</comment>
<keyword evidence="8" id="KW-1185">Reference proteome</keyword>
<dbReference type="Pfam" id="PF01544">
    <property type="entry name" value="CorA"/>
    <property type="match status" value="1"/>
</dbReference>
<accession>A0AAN8EDS0</accession>
<feature type="region of interest" description="Disordered" evidence="5">
    <location>
        <begin position="296"/>
        <end position="315"/>
    </location>
</feature>
<comment type="subcellular location">
    <subcellularLocation>
        <location evidence="1">Membrane</location>
        <topology evidence="1">Multi-pass membrane protein</topology>
    </subcellularLocation>
</comment>
<feature type="transmembrane region" description="Helical" evidence="6">
    <location>
        <begin position="414"/>
        <end position="434"/>
    </location>
</feature>
<evidence type="ECO:0000256" key="5">
    <source>
        <dbReference type="SAM" id="MobiDB-lite"/>
    </source>
</evidence>
<keyword evidence="2 6" id="KW-0812">Transmembrane</keyword>
<dbReference type="AlphaFoldDB" id="A0AAN8EDS0"/>
<reference evidence="7 8" key="1">
    <citation type="submission" date="2022-12" db="EMBL/GenBank/DDBJ databases">
        <title>Genomic features and morphological characterization of a novel Knufia sp. strain isolated from spacecraft assembly facility.</title>
        <authorList>
            <person name="Teixeira M."/>
            <person name="Chander A.M."/>
            <person name="Stajich J.E."/>
            <person name="Venkateswaran K."/>
        </authorList>
    </citation>
    <scope>NUCLEOTIDE SEQUENCE [LARGE SCALE GENOMIC DNA]</scope>
    <source>
        <strain evidence="7 8">FJI-L2-BK-P2</strain>
    </source>
</reference>
<evidence type="ECO:0000256" key="4">
    <source>
        <dbReference type="ARBA" id="ARBA00023136"/>
    </source>
</evidence>
<organism evidence="7 8">
    <name type="scientific">Knufia fluminis</name>
    <dbReference type="NCBI Taxonomy" id="191047"/>
    <lineage>
        <taxon>Eukaryota</taxon>
        <taxon>Fungi</taxon>
        <taxon>Dikarya</taxon>
        <taxon>Ascomycota</taxon>
        <taxon>Pezizomycotina</taxon>
        <taxon>Eurotiomycetes</taxon>
        <taxon>Chaetothyriomycetidae</taxon>
        <taxon>Chaetothyriales</taxon>
        <taxon>Trichomeriaceae</taxon>
        <taxon>Knufia</taxon>
    </lineage>
</organism>
<dbReference type="InterPro" id="IPR002523">
    <property type="entry name" value="MgTranspt_CorA/ZnTranspt_ZntB"/>
</dbReference>
<dbReference type="SUPFAM" id="SSF144083">
    <property type="entry name" value="Magnesium transport protein CorA, transmembrane region"/>
    <property type="match status" value="1"/>
</dbReference>